<keyword evidence="3" id="KW-1185">Reference proteome</keyword>
<accession>A0ABN9RC78</accession>
<comment type="caution">
    <text evidence="2">The sequence shown here is derived from an EMBL/GenBank/DDBJ whole genome shotgun (WGS) entry which is preliminary data.</text>
</comment>
<organism evidence="2 3">
    <name type="scientific">Prorocentrum cordatum</name>
    <dbReference type="NCBI Taxonomy" id="2364126"/>
    <lineage>
        <taxon>Eukaryota</taxon>
        <taxon>Sar</taxon>
        <taxon>Alveolata</taxon>
        <taxon>Dinophyceae</taxon>
        <taxon>Prorocentrales</taxon>
        <taxon>Prorocentraceae</taxon>
        <taxon>Prorocentrum</taxon>
    </lineage>
</organism>
<evidence type="ECO:0000313" key="3">
    <source>
        <dbReference type="Proteomes" id="UP001189429"/>
    </source>
</evidence>
<feature type="region of interest" description="Disordered" evidence="1">
    <location>
        <begin position="26"/>
        <end position="55"/>
    </location>
</feature>
<gene>
    <name evidence="2" type="ORF">PCOR1329_LOCUS19237</name>
</gene>
<evidence type="ECO:0000313" key="2">
    <source>
        <dbReference type="EMBL" id="CAK0816201.1"/>
    </source>
</evidence>
<dbReference type="EMBL" id="CAUYUJ010006124">
    <property type="protein sequence ID" value="CAK0816201.1"/>
    <property type="molecule type" value="Genomic_DNA"/>
</dbReference>
<feature type="compositionally biased region" description="Low complexity" evidence="1">
    <location>
        <begin position="35"/>
        <end position="44"/>
    </location>
</feature>
<feature type="non-terminal residue" evidence="2">
    <location>
        <position position="1"/>
    </location>
</feature>
<sequence>DTSSTRPCPTRCCRLSRTTRSTRIWPARSRRRSSRWSTASTGGRSRTRTCALGPR</sequence>
<dbReference type="Proteomes" id="UP001189429">
    <property type="component" value="Unassembled WGS sequence"/>
</dbReference>
<evidence type="ECO:0000256" key="1">
    <source>
        <dbReference type="SAM" id="MobiDB-lite"/>
    </source>
</evidence>
<proteinExistence type="predicted"/>
<reference evidence="2" key="1">
    <citation type="submission" date="2023-10" db="EMBL/GenBank/DDBJ databases">
        <authorList>
            <person name="Chen Y."/>
            <person name="Shah S."/>
            <person name="Dougan E. K."/>
            <person name="Thang M."/>
            <person name="Chan C."/>
        </authorList>
    </citation>
    <scope>NUCLEOTIDE SEQUENCE [LARGE SCALE GENOMIC DNA]</scope>
</reference>
<feature type="non-terminal residue" evidence="2">
    <location>
        <position position="55"/>
    </location>
</feature>
<name>A0ABN9RC78_9DINO</name>
<protein>
    <submittedName>
        <fullName evidence="2">Uncharacterized protein</fullName>
    </submittedName>
</protein>